<feature type="compositionally biased region" description="Polar residues" evidence="1">
    <location>
        <begin position="179"/>
        <end position="192"/>
    </location>
</feature>
<feature type="compositionally biased region" description="Low complexity" evidence="1">
    <location>
        <begin position="93"/>
        <end position="109"/>
    </location>
</feature>
<protein>
    <submittedName>
        <fullName evidence="3">Uncharacterized protein</fullName>
    </submittedName>
</protein>
<sequence>MRTPVIALSLLGAAVISPTLAAPTVAAHRRADSQTTHYQGGGDMLAARSLRPPNPRVSTTTISPSASWRAMEFWKRTDRLSLKKRLGDERTMGGNAKSGNSGAVNGGSVYNPDTTNNEGMPVIMNVNSNNAGLGGASNSGCASSGRSGKHGVGGNAASGNSGEAVGGNVNEGPSGMFNMDSNNAGSAGQSLTGCAEGGDTYDPEELDGLNEGAAATDDRVTEERLEEPLQAEADNGHRNPFPNEQ</sequence>
<dbReference type="EMBL" id="SGPM01000032">
    <property type="protein sequence ID" value="THH31987.1"/>
    <property type="molecule type" value="Genomic_DNA"/>
</dbReference>
<feature type="region of interest" description="Disordered" evidence="1">
    <location>
        <begin position="87"/>
        <end position="117"/>
    </location>
</feature>
<dbReference type="AlphaFoldDB" id="A0A4S4N1V1"/>
<keyword evidence="2" id="KW-0732">Signal</keyword>
<evidence type="ECO:0000313" key="4">
    <source>
        <dbReference type="Proteomes" id="UP000308730"/>
    </source>
</evidence>
<feature type="compositionally biased region" description="Low complexity" evidence="1">
    <location>
        <begin position="157"/>
        <end position="172"/>
    </location>
</feature>
<gene>
    <name evidence="3" type="ORF">EUX98_g2199</name>
</gene>
<feature type="region of interest" description="Disordered" evidence="1">
    <location>
        <begin position="136"/>
        <end position="245"/>
    </location>
</feature>
<comment type="caution">
    <text evidence="3">The sequence shown here is derived from an EMBL/GenBank/DDBJ whole genome shotgun (WGS) entry which is preliminary data.</text>
</comment>
<feature type="signal peptide" evidence="2">
    <location>
        <begin position="1"/>
        <end position="21"/>
    </location>
</feature>
<feature type="chain" id="PRO_5020283431" evidence="2">
    <location>
        <begin position="22"/>
        <end position="245"/>
    </location>
</feature>
<evidence type="ECO:0000313" key="3">
    <source>
        <dbReference type="EMBL" id="THH31987.1"/>
    </source>
</evidence>
<accession>A0A4S4N1V1</accession>
<feature type="compositionally biased region" description="Acidic residues" evidence="1">
    <location>
        <begin position="199"/>
        <end position="208"/>
    </location>
</feature>
<evidence type="ECO:0000256" key="1">
    <source>
        <dbReference type="SAM" id="MobiDB-lite"/>
    </source>
</evidence>
<dbReference type="OrthoDB" id="2803985at2759"/>
<feature type="compositionally biased region" description="Basic and acidic residues" evidence="1">
    <location>
        <begin position="216"/>
        <end position="227"/>
    </location>
</feature>
<reference evidence="3 4" key="1">
    <citation type="submission" date="2019-02" db="EMBL/GenBank/DDBJ databases">
        <title>Genome sequencing of the rare red list fungi Antrodiella citrinella (Flaviporus citrinellus).</title>
        <authorList>
            <person name="Buettner E."/>
            <person name="Kellner H."/>
        </authorList>
    </citation>
    <scope>NUCLEOTIDE SEQUENCE [LARGE SCALE GENOMIC DNA]</scope>
    <source>
        <strain evidence="3 4">DSM 108506</strain>
    </source>
</reference>
<name>A0A4S4N1V1_9APHY</name>
<evidence type="ECO:0000256" key="2">
    <source>
        <dbReference type="SAM" id="SignalP"/>
    </source>
</evidence>
<proteinExistence type="predicted"/>
<keyword evidence="4" id="KW-1185">Reference proteome</keyword>
<dbReference type="Proteomes" id="UP000308730">
    <property type="component" value="Unassembled WGS sequence"/>
</dbReference>
<organism evidence="3 4">
    <name type="scientific">Antrodiella citrinella</name>
    <dbReference type="NCBI Taxonomy" id="2447956"/>
    <lineage>
        <taxon>Eukaryota</taxon>
        <taxon>Fungi</taxon>
        <taxon>Dikarya</taxon>
        <taxon>Basidiomycota</taxon>
        <taxon>Agaricomycotina</taxon>
        <taxon>Agaricomycetes</taxon>
        <taxon>Polyporales</taxon>
        <taxon>Steccherinaceae</taxon>
        <taxon>Antrodiella</taxon>
    </lineage>
</organism>